<reference evidence="1 2" key="1">
    <citation type="submission" date="2023-01" db="EMBL/GenBank/DDBJ databases">
        <authorList>
            <person name="Whitehead M."/>
        </authorList>
    </citation>
    <scope>NUCLEOTIDE SEQUENCE [LARGE SCALE GENOMIC DNA]</scope>
</reference>
<dbReference type="Proteomes" id="UP001160148">
    <property type="component" value="Unassembled WGS sequence"/>
</dbReference>
<proteinExistence type="predicted"/>
<evidence type="ECO:0000313" key="1">
    <source>
        <dbReference type="EMBL" id="CAI6377826.1"/>
    </source>
</evidence>
<accession>A0AAV0YEB0</accession>
<keyword evidence="2" id="KW-1185">Reference proteome</keyword>
<protein>
    <submittedName>
        <fullName evidence="1">Uncharacterized protein</fullName>
    </submittedName>
</protein>
<sequence>NLDLKIISGISTDGAPDMVGKVKGVIQLLIDKIESTRKTNNFWKRDDLFIIHY</sequence>
<comment type="caution">
    <text evidence="1">The sequence shown here is derived from an EMBL/GenBank/DDBJ whole genome shotgun (WGS) entry which is preliminary data.</text>
</comment>
<dbReference type="EMBL" id="CARXXK010001874">
    <property type="protein sequence ID" value="CAI6377826.1"/>
    <property type="molecule type" value="Genomic_DNA"/>
</dbReference>
<organism evidence="1 2">
    <name type="scientific">Macrosiphum euphorbiae</name>
    <name type="common">potato aphid</name>
    <dbReference type="NCBI Taxonomy" id="13131"/>
    <lineage>
        <taxon>Eukaryota</taxon>
        <taxon>Metazoa</taxon>
        <taxon>Ecdysozoa</taxon>
        <taxon>Arthropoda</taxon>
        <taxon>Hexapoda</taxon>
        <taxon>Insecta</taxon>
        <taxon>Pterygota</taxon>
        <taxon>Neoptera</taxon>
        <taxon>Paraneoptera</taxon>
        <taxon>Hemiptera</taxon>
        <taxon>Sternorrhyncha</taxon>
        <taxon>Aphidomorpha</taxon>
        <taxon>Aphidoidea</taxon>
        <taxon>Aphididae</taxon>
        <taxon>Macrosiphini</taxon>
        <taxon>Macrosiphum</taxon>
    </lineage>
</organism>
<evidence type="ECO:0000313" key="2">
    <source>
        <dbReference type="Proteomes" id="UP001160148"/>
    </source>
</evidence>
<feature type="non-terminal residue" evidence="1">
    <location>
        <position position="1"/>
    </location>
</feature>
<name>A0AAV0YEB0_9HEMI</name>
<gene>
    <name evidence="1" type="ORF">MEUPH1_LOCUS31026</name>
</gene>
<dbReference type="AlphaFoldDB" id="A0AAV0YEB0"/>